<evidence type="ECO:0000256" key="6">
    <source>
        <dbReference type="ARBA" id="ARBA00022882"/>
    </source>
</evidence>
<keyword evidence="16" id="KW-1185">Reference proteome</keyword>
<feature type="transmembrane region" description="Helical" evidence="12">
    <location>
        <begin position="299"/>
        <end position="317"/>
    </location>
</feature>
<dbReference type="PROSITE" id="PS51257">
    <property type="entry name" value="PROKAR_LIPOPROTEIN"/>
    <property type="match status" value="1"/>
</dbReference>
<evidence type="ECO:0000256" key="9">
    <source>
        <dbReference type="ARBA" id="ARBA00023136"/>
    </source>
</evidence>
<dbReference type="PROSITE" id="PS50042">
    <property type="entry name" value="CNMP_BINDING_3"/>
    <property type="match status" value="1"/>
</dbReference>
<dbReference type="SUPFAM" id="SSF81324">
    <property type="entry name" value="Voltage-gated potassium channels"/>
    <property type="match status" value="1"/>
</dbReference>
<keyword evidence="9 12" id="KW-0472">Membrane</keyword>
<proteinExistence type="inferred from homology"/>
<keyword evidence="5" id="KW-0631">Potassium channel</keyword>
<dbReference type="InterPro" id="IPR002110">
    <property type="entry name" value="Ankyrin_rpt"/>
</dbReference>
<name>A0ABP0W1F3_9BRYO</name>
<evidence type="ECO:0000256" key="10">
    <source>
        <dbReference type="ARBA" id="ARBA00023303"/>
    </source>
</evidence>
<feature type="repeat" description="ANK" evidence="11">
    <location>
        <begin position="676"/>
        <end position="708"/>
    </location>
</feature>
<dbReference type="InterPro" id="IPR045319">
    <property type="entry name" value="KAT/AKT"/>
</dbReference>
<feature type="domain" description="Cyclic nucleotide-binding" evidence="13">
    <location>
        <begin position="401"/>
        <end position="520"/>
    </location>
</feature>
<evidence type="ECO:0000256" key="11">
    <source>
        <dbReference type="PROSITE-ProRule" id="PRU00023"/>
    </source>
</evidence>
<keyword evidence="5" id="KW-0633">Potassium transport</keyword>
<evidence type="ECO:0000259" key="14">
    <source>
        <dbReference type="PROSITE" id="PS51490"/>
    </source>
</evidence>
<comment type="similarity">
    <text evidence="2">Belongs to the potassium channel family. Plant (TC 1.A.1.4) subfamily.</text>
</comment>
<keyword evidence="11" id="KW-0040">ANK repeat</keyword>
<evidence type="ECO:0000256" key="2">
    <source>
        <dbReference type="ARBA" id="ARBA00007929"/>
    </source>
</evidence>
<dbReference type="InterPro" id="IPR003938">
    <property type="entry name" value="K_chnl_volt-dep_EAG/ELK/ERG"/>
</dbReference>
<evidence type="ECO:0000256" key="8">
    <source>
        <dbReference type="ARBA" id="ARBA00023065"/>
    </source>
</evidence>
<protein>
    <submittedName>
        <fullName evidence="15">Uncharacterized protein</fullName>
    </submittedName>
</protein>
<keyword evidence="4 12" id="KW-0812">Transmembrane</keyword>
<sequence>MVREWWPGGRLGLPGLLLGSSCVTKEELGVVPKNGHGSSSGALSAAFSSGLLPALGSNVSFSSRNLVKKRYIISPYDPRYRWWQLCLIVLVFYSAWASPFEFGFAQNPDRALRATDYSVDIFFAIDIIMTFFVAYVDPRSFVMVEDLKKIALRYLATWLILDITSTVPLGGVAYIFTRKYGTGITYSLLHMLRLWRLRHVSALFARIEKDVHFSYFWTRCVKLFLVTLFVCHCAACCYYLLAARKPLSEESDTWLGQQLPDFRDESLWICYVTSIYWTITTLTTVGYGDLHPVNKGEMIYDICFMLFNLALTAYIIGNMTNLITHITSRTQNYRDSVQAVMDFGNRNHLPTYLQEQMIAHTRLKFKTESLQQQETLETLPKAIRASLAQHLFLSTMEKVYLFRGTSSNLLTQLVAEMKVEYFAPKEDIVLFNDSPSELYILVTGSAVSISFHSSCAYPKLSCDIRDVIGEIAVLCYMPQPFTVRSRKLSQLLRLERSVFINIVQSHPQDGQRIVDNLFQHLRESGDPRFGELTSEIESLLAEGGVELSLSVCFAAAQGNIELMKQVLGRGEDPNKADYSGRTPLVIASSKGYQECVQLLLNSGADVNAADVDGRVPLIEALIARDMVIANLLWQKGGHLKTGKIGKFLGQAVQDENKELLVDYVLYGADINEGDEEGVTALHIAVVDGHSDIAKFLLSKGANPQKVDKWGLSAIDLARKNEDQELISLLEGTSMATVASPLQDGLPYISRESSVPDSALQRRDNFPLFKSEVMASRGSGKKSSERQRKGLPGITTLMNKQTSRGLPGSLGPKVHMQSQYKTLCSEINETDMHIEGQSISHIGVIIHPYHPMSKEACNQSGKLVQMPMSLNDLLLIAGAIFGYTPNKVLSKDAAEIDNANLLRQNDHLYLIDDQIDAQELDYIPEGIDCTQLIAGLERVVLALSKKID</sequence>
<dbReference type="Pfam" id="PF00520">
    <property type="entry name" value="Ion_trans"/>
    <property type="match status" value="1"/>
</dbReference>
<feature type="transmembrane region" description="Helical" evidence="12">
    <location>
        <begin position="117"/>
        <end position="136"/>
    </location>
</feature>
<dbReference type="Pfam" id="PF12796">
    <property type="entry name" value="Ank_2"/>
    <property type="match status" value="2"/>
</dbReference>
<evidence type="ECO:0000256" key="5">
    <source>
        <dbReference type="ARBA" id="ARBA00022826"/>
    </source>
</evidence>
<feature type="transmembrane region" description="Helical" evidence="12">
    <location>
        <begin position="220"/>
        <end position="241"/>
    </location>
</feature>
<evidence type="ECO:0000256" key="3">
    <source>
        <dbReference type="ARBA" id="ARBA00022448"/>
    </source>
</evidence>
<dbReference type="PANTHER" id="PTHR45743">
    <property type="entry name" value="POTASSIUM CHANNEL AKT1"/>
    <property type="match status" value="1"/>
</dbReference>
<dbReference type="InterPro" id="IPR014710">
    <property type="entry name" value="RmlC-like_jellyroll"/>
</dbReference>
<dbReference type="Gene3D" id="1.10.287.70">
    <property type="match status" value="1"/>
</dbReference>
<feature type="repeat" description="ANK" evidence="11">
    <location>
        <begin position="579"/>
        <end position="611"/>
    </location>
</feature>
<evidence type="ECO:0000313" key="15">
    <source>
        <dbReference type="EMBL" id="CAK9260603.1"/>
    </source>
</evidence>
<evidence type="ECO:0000259" key="13">
    <source>
        <dbReference type="PROSITE" id="PS50042"/>
    </source>
</evidence>
<dbReference type="SMART" id="SM00248">
    <property type="entry name" value="ANK"/>
    <property type="match status" value="4"/>
</dbReference>
<keyword evidence="5" id="KW-0630">Potassium</keyword>
<dbReference type="EMBL" id="OZ020108">
    <property type="protein sequence ID" value="CAK9260603.1"/>
    <property type="molecule type" value="Genomic_DNA"/>
</dbReference>
<feature type="transmembrane region" description="Helical" evidence="12">
    <location>
        <begin position="156"/>
        <end position="177"/>
    </location>
</feature>
<dbReference type="PROSITE" id="PS50297">
    <property type="entry name" value="ANK_REP_REGION"/>
    <property type="match status" value="2"/>
</dbReference>
<evidence type="ECO:0000313" key="16">
    <source>
        <dbReference type="Proteomes" id="UP001497444"/>
    </source>
</evidence>
<dbReference type="CDD" id="cd00038">
    <property type="entry name" value="CAP_ED"/>
    <property type="match status" value="1"/>
</dbReference>
<dbReference type="PROSITE" id="PS50088">
    <property type="entry name" value="ANK_REPEAT"/>
    <property type="match status" value="2"/>
</dbReference>
<feature type="domain" description="KHA" evidence="14">
    <location>
        <begin position="842"/>
        <end position="927"/>
    </location>
</feature>
<dbReference type="SMART" id="SM00100">
    <property type="entry name" value="cNMP"/>
    <property type="match status" value="1"/>
</dbReference>
<dbReference type="PROSITE" id="PS51490">
    <property type="entry name" value="KHA"/>
    <property type="match status" value="1"/>
</dbReference>
<dbReference type="SUPFAM" id="SSF48403">
    <property type="entry name" value="Ankyrin repeat"/>
    <property type="match status" value="1"/>
</dbReference>
<dbReference type="InterPro" id="IPR005821">
    <property type="entry name" value="Ion_trans_dom"/>
</dbReference>
<keyword evidence="3" id="KW-0813">Transport</keyword>
<evidence type="ECO:0000256" key="1">
    <source>
        <dbReference type="ARBA" id="ARBA00004141"/>
    </source>
</evidence>
<dbReference type="Gene3D" id="2.60.120.10">
    <property type="entry name" value="Jelly Rolls"/>
    <property type="match status" value="1"/>
</dbReference>
<evidence type="ECO:0000256" key="4">
    <source>
        <dbReference type="ARBA" id="ARBA00022692"/>
    </source>
</evidence>
<comment type="subcellular location">
    <subcellularLocation>
        <location evidence="1">Membrane</location>
        <topology evidence="1">Multi-pass membrane protein</topology>
    </subcellularLocation>
</comment>
<keyword evidence="10" id="KW-0407">Ion channel</keyword>
<keyword evidence="7 12" id="KW-1133">Transmembrane helix</keyword>
<reference evidence="15" key="1">
    <citation type="submission" date="2024-02" db="EMBL/GenBank/DDBJ databases">
        <authorList>
            <consortium name="ELIXIR-Norway"/>
            <consortium name="Elixir Norway"/>
        </authorList>
    </citation>
    <scope>NUCLEOTIDE SEQUENCE</scope>
</reference>
<dbReference type="InterPro" id="IPR036770">
    <property type="entry name" value="Ankyrin_rpt-contain_sf"/>
</dbReference>
<keyword evidence="8" id="KW-0406">Ion transport</keyword>
<dbReference type="PRINTS" id="PR01463">
    <property type="entry name" value="EAGCHANLFMLY"/>
</dbReference>
<dbReference type="InterPro" id="IPR021789">
    <property type="entry name" value="KHA_dom"/>
</dbReference>
<evidence type="ECO:0000256" key="7">
    <source>
        <dbReference type="ARBA" id="ARBA00022989"/>
    </source>
</evidence>
<dbReference type="Proteomes" id="UP001497444">
    <property type="component" value="Chromosome 13"/>
</dbReference>
<dbReference type="InterPro" id="IPR018490">
    <property type="entry name" value="cNMP-bd_dom_sf"/>
</dbReference>
<dbReference type="SUPFAM" id="SSF51206">
    <property type="entry name" value="cAMP-binding domain-like"/>
    <property type="match status" value="1"/>
</dbReference>
<organism evidence="15 16">
    <name type="scientific">Sphagnum jensenii</name>
    <dbReference type="NCBI Taxonomy" id="128206"/>
    <lineage>
        <taxon>Eukaryota</taxon>
        <taxon>Viridiplantae</taxon>
        <taxon>Streptophyta</taxon>
        <taxon>Embryophyta</taxon>
        <taxon>Bryophyta</taxon>
        <taxon>Sphagnophytina</taxon>
        <taxon>Sphagnopsida</taxon>
        <taxon>Sphagnales</taxon>
        <taxon>Sphagnaceae</taxon>
        <taxon>Sphagnum</taxon>
    </lineage>
</organism>
<dbReference type="Gene3D" id="1.25.40.20">
    <property type="entry name" value="Ankyrin repeat-containing domain"/>
    <property type="match status" value="2"/>
</dbReference>
<gene>
    <name evidence="15" type="ORF">CSSPJE1EN1_LOCUS6081</name>
</gene>
<dbReference type="PANTHER" id="PTHR45743:SF2">
    <property type="entry name" value="POTASSIUM CHANNEL AKT1"/>
    <property type="match status" value="1"/>
</dbReference>
<feature type="transmembrane region" description="Helical" evidence="12">
    <location>
        <begin position="266"/>
        <end position="287"/>
    </location>
</feature>
<dbReference type="Pfam" id="PF11834">
    <property type="entry name" value="KHA"/>
    <property type="match status" value="1"/>
</dbReference>
<evidence type="ECO:0000256" key="12">
    <source>
        <dbReference type="SAM" id="Phobius"/>
    </source>
</evidence>
<keyword evidence="6" id="KW-0851">Voltage-gated channel</keyword>
<feature type="transmembrane region" description="Helical" evidence="12">
    <location>
        <begin position="80"/>
        <end position="97"/>
    </location>
</feature>
<dbReference type="InterPro" id="IPR000595">
    <property type="entry name" value="cNMP-bd_dom"/>
</dbReference>
<accession>A0ABP0W1F3</accession>